<dbReference type="KEGG" id="nsl:BOX37_20395"/>
<protein>
    <recommendedName>
        <fullName evidence="3">Helix-turn-helix domain-containing protein</fullName>
    </recommendedName>
</protein>
<dbReference type="Proteomes" id="UP000183810">
    <property type="component" value="Chromosome"/>
</dbReference>
<reference evidence="1" key="1">
    <citation type="submission" date="2016-11" db="EMBL/GenBank/DDBJ databases">
        <authorList>
            <person name="Jaros S."/>
            <person name="Januszkiewicz K."/>
            <person name="Wedrychowicz H."/>
        </authorList>
    </citation>
    <scope>NUCLEOTIDE SEQUENCE [LARGE SCALE GENOMIC DNA]</scope>
    <source>
        <strain evidence="1">Y48</strain>
    </source>
</reference>
<sequence>MILGDGEVRAAYYCVAEFVHRRRRAGVPIPDAVRGLLGRLDWEIQIGPTGSAPAEAEDELIDVQQAAVILGRSDREIRRIARDLDGTRTTGSWVFRRRVIEEYAAARGVA</sequence>
<dbReference type="RefSeq" id="WP_071929101.1">
    <property type="nucleotide sequence ID" value="NZ_CP018082.1"/>
</dbReference>
<proteinExistence type="predicted"/>
<dbReference type="EMBL" id="CP018082">
    <property type="protein sequence ID" value="APE35911.1"/>
    <property type="molecule type" value="Genomic_DNA"/>
</dbReference>
<evidence type="ECO:0008006" key="3">
    <source>
        <dbReference type="Google" id="ProtNLM"/>
    </source>
</evidence>
<keyword evidence="2" id="KW-1185">Reference proteome</keyword>
<name>A0A1J0VVE0_9NOCA</name>
<evidence type="ECO:0000313" key="1">
    <source>
        <dbReference type="EMBL" id="APE35911.1"/>
    </source>
</evidence>
<accession>A0A1J0VVE0</accession>
<evidence type="ECO:0000313" key="2">
    <source>
        <dbReference type="Proteomes" id="UP000183810"/>
    </source>
</evidence>
<dbReference type="AlphaFoldDB" id="A0A1J0VVE0"/>
<organism evidence="1 2">
    <name type="scientific">Nocardia mangyaensis</name>
    <dbReference type="NCBI Taxonomy" id="2213200"/>
    <lineage>
        <taxon>Bacteria</taxon>
        <taxon>Bacillati</taxon>
        <taxon>Actinomycetota</taxon>
        <taxon>Actinomycetes</taxon>
        <taxon>Mycobacteriales</taxon>
        <taxon>Nocardiaceae</taxon>
        <taxon>Nocardia</taxon>
    </lineage>
</organism>
<dbReference type="OrthoDB" id="4376307at2"/>
<gene>
    <name evidence="1" type="ORF">BOX37_20395</name>
</gene>